<feature type="non-terminal residue" evidence="2">
    <location>
        <position position="1"/>
    </location>
</feature>
<sequence>LMDSKLKIPPEIIDGQDTPEEYHFSNPSPSDPPKRNFWIGEDGHIHVKNLSAFWLPEFTLQKEIGGTVYTVTGSYDGMEPLNRKMERIMAEKFTEKMEDSE</sequence>
<accession>A0ABV1ECU3</accession>
<comment type="caution">
    <text evidence="2">The sequence shown here is derived from an EMBL/GenBank/DDBJ whole genome shotgun (WGS) entry which is preliminary data.</text>
</comment>
<gene>
    <name evidence="2" type="ORF">WMO64_16945</name>
</gene>
<dbReference type="EMBL" id="JBBMFK010000054">
    <property type="protein sequence ID" value="MEQ2445137.1"/>
    <property type="molecule type" value="Genomic_DNA"/>
</dbReference>
<evidence type="ECO:0000313" key="2">
    <source>
        <dbReference type="EMBL" id="MEQ2445137.1"/>
    </source>
</evidence>
<evidence type="ECO:0000313" key="3">
    <source>
        <dbReference type="Proteomes" id="UP001464378"/>
    </source>
</evidence>
<evidence type="ECO:0000256" key="1">
    <source>
        <dbReference type="SAM" id="MobiDB-lite"/>
    </source>
</evidence>
<name>A0ABV1ECU3_9FIRM</name>
<dbReference type="Proteomes" id="UP001464378">
    <property type="component" value="Unassembled WGS sequence"/>
</dbReference>
<feature type="region of interest" description="Disordered" evidence="1">
    <location>
        <begin position="1"/>
        <end position="35"/>
    </location>
</feature>
<keyword evidence="3" id="KW-1185">Reference proteome</keyword>
<reference evidence="2 3" key="1">
    <citation type="submission" date="2024-03" db="EMBL/GenBank/DDBJ databases">
        <title>Human intestinal bacterial collection.</title>
        <authorList>
            <person name="Pauvert C."/>
            <person name="Hitch T.C.A."/>
            <person name="Clavel T."/>
        </authorList>
    </citation>
    <scope>NUCLEOTIDE SEQUENCE [LARGE SCALE GENOMIC DNA]</scope>
    <source>
        <strain evidence="2 3">CLA-AP-H29</strain>
    </source>
</reference>
<proteinExistence type="predicted"/>
<organism evidence="2 3">
    <name type="scientific">Pseudoflavonifractor intestinihominis</name>
    <dbReference type="NCBI Taxonomy" id="3133171"/>
    <lineage>
        <taxon>Bacteria</taxon>
        <taxon>Bacillati</taxon>
        <taxon>Bacillota</taxon>
        <taxon>Clostridia</taxon>
        <taxon>Eubacteriales</taxon>
        <taxon>Oscillospiraceae</taxon>
        <taxon>Pseudoflavonifractor</taxon>
    </lineage>
</organism>
<protein>
    <submittedName>
        <fullName evidence="2">Uncharacterized protein</fullName>
    </submittedName>
</protein>